<gene>
    <name evidence="10" type="ORF">OJ252_981</name>
</gene>
<reference evidence="10" key="1">
    <citation type="submission" date="2022-10" db="EMBL/GenBank/DDBJ databases">
        <title>Adaptive evolution leads to modifications in subtelomeric GC content in a zoonotic Cryptosporidium species.</title>
        <authorList>
            <person name="Li J."/>
            <person name="Feng Y."/>
            <person name="Xiao L."/>
        </authorList>
    </citation>
    <scope>NUCLEOTIDE SEQUENCE</scope>
    <source>
        <strain evidence="10">25894</strain>
    </source>
</reference>
<dbReference type="InterPro" id="IPR001680">
    <property type="entry name" value="WD40_rpt"/>
</dbReference>
<comment type="subcellular location">
    <subcellularLocation>
        <location evidence="1">Cytoplasm</location>
        <location evidence="1">Cytoskeleton</location>
    </subcellularLocation>
</comment>
<evidence type="ECO:0000256" key="2">
    <source>
        <dbReference type="ARBA" id="ARBA00006260"/>
    </source>
</evidence>
<evidence type="ECO:0000313" key="11">
    <source>
        <dbReference type="Proteomes" id="UP001071777"/>
    </source>
</evidence>
<name>A0ABQ8P9D0_9CRYT</name>
<organism evidence="10 11">
    <name type="scientific">Cryptosporidium canis</name>
    <dbReference type="NCBI Taxonomy" id="195482"/>
    <lineage>
        <taxon>Eukaryota</taxon>
        <taxon>Sar</taxon>
        <taxon>Alveolata</taxon>
        <taxon>Apicomplexa</taxon>
        <taxon>Conoidasida</taxon>
        <taxon>Coccidia</taxon>
        <taxon>Eucoccidiorida</taxon>
        <taxon>Eimeriorina</taxon>
        <taxon>Cryptosporidiidae</taxon>
        <taxon>Cryptosporidium</taxon>
    </lineage>
</organism>
<keyword evidence="7" id="KW-0206">Cytoskeleton</keyword>
<evidence type="ECO:0000256" key="8">
    <source>
        <dbReference type="ARBA" id="ARBA00041244"/>
    </source>
</evidence>
<dbReference type="InterPro" id="IPR015943">
    <property type="entry name" value="WD40/YVTN_repeat-like_dom_sf"/>
</dbReference>
<evidence type="ECO:0000256" key="6">
    <source>
        <dbReference type="ARBA" id="ARBA00023203"/>
    </source>
</evidence>
<keyword evidence="5" id="KW-0677">Repeat</keyword>
<dbReference type="InterPro" id="IPR036322">
    <property type="entry name" value="WD40_repeat_dom_sf"/>
</dbReference>
<dbReference type="PANTHER" id="PTHR10709:SF2">
    <property type="entry name" value="ACTIN-RELATED PROTEIN 2_3 COMPLEX SUBUNIT"/>
    <property type="match status" value="1"/>
</dbReference>
<accession>A0ABQ8P9D0</accession>
<evidence type="ECO:0000256" key="9">
    <source>
        <dbReference type="ARBA" id="ARBA00041789"/>
    </source>
</evidence>
<sequence>MDALTMKLKADDQLKFCITGVRFHPSWKYVSLVCDRRNINIYQLEDFRPRSPVAELSKHRNTIVSMDWSLLPKRYSDDPSYSQLISVGEDRLVIVWLLKAEAGKDSIPLRVISSVVNCIQSDCYPILCKVSPIQEFCSFAVSTTSGEVFFFNSKRKPEKENEGGALQEAGLRELYLFDQLKIRLSELPITCLSWSSNCKFLACGGLENKGVILGVSEEDLNLPDEGSSEFPSLQALSYIESQNAILACDISPKGNQVAFTDKDSFIYLTEINKKLEFLNSSLKWSGLPLINLKFVHEKLLAAVGFDCIPVLFMQDKNCMWMHAQSINGAIMPSYLDSVWQMNFDPIKHYTQNSVHKRPIMEVFVPSPSKLVCYGFDGKYSIWELDSSD</sequence>
<dbReference type="Proteomes" id="UP001071777">
    <property type="component" value="Unassembled WGS sequence"/>
</dbReference>
<dbReference type="SUPFAM" id="SSF50978">
    <property type="entry name" value="WD40 repeat-like"/>
    <property type="match status" value="1"/>
</dbReference>
<proteinExistence type="inferred from homology"/>
<keyword evidence="3" id="KW-0963">Cytoplasm</keyword>
<dbReference type="PANTHER" id="PTHR10709">
    <property type="entry name" value="ACTIN-RELATED PROTEIN 2/3 COMPLEX SUBUNIT 1"/>
    <property type="match status" value="1"/>
</dbReference>
<dbReference type="EMBL" id="JAPCXB010000035">
    <property type="protein sequence ID" value="KAJ1613392.1"/>
    <property type="molecule type" value="Genomic_DNA"/>
</dbReference>
<evidence type="ECO:0000256" key="5">
    <source>
        <dbReference type="ARBA" id="ARBA00022737"/>
    </source>
</evidence>
<comment type="caution">
    <text evidence="10">The sequence shown here is derived from an EMBL/GenBank/DDBJ whole genome shotgun (WGS) entry which is preliminary data.</text>
</comment>
<evidence type="ECO:0000256" key="4">
    <source>
        <dbReference type="ARBA" id="ARBA00022574"/>
    </source>
</evidence>
<dbReference type="SMART" id="SM00320">
    <property type="entry name" value="WD40"/>
    <property type="match status" value="5"/>
</dbReference>
<dbReference type="InterPro" id="IPR017383">
    <property type="entry name" value="ARPC1"/>
</dbReference>
<evidence type="ECO:0000256" key="3">
    <source>
        <dbReference type="ARBA" id="ARBA00022490"/>
    </source>
</evidence>
<evidence type="ECO:0000256" key="1">
    <source>
        <dbReference type="ARBA" id="ARBA00004245"/>
    </source>
</evidence>
<dbReference type="Gene3D" id="2.130.10.10">
    <property type="entry name" value="YVTN repeat-like/Quinoprotein amine dehydrogenase"/>
    <property type="match status" value="1"/>
</dbReference>
<keyword evidence="6" id="KW-0009">Actin-binding</keyword>
<comment type="similarity">
    <text evidence="2">Belongs to the WD repeat ARPC1 family.</text>
</comment>
<keyword evidence="4" id="KW-0853">WD repeat</keyword>
<protein>
    <recommendedName>
        <fullName evidence="8">Arp2/3 complex 41 kDa subunit</fullName>
    </recommendedName>
    <alternativeName>
        <fullName evidence="9">p41-ARC</fullName>
    </alternativeName>
</protein>
<evidence type="ECO:0000313" key="10">
    <source>
        <dbReference type="EMBL" id="KAJ1613392.1"/>
    </source>
</evidence>
<evidence type="ECO:0000256" key="7">
    <source>
        <dbReference type="ARBA" id="ARBA00023212"/>
    </source>
</evidence>
<keyword evidence="11" id="KW-1185">Reference proteome</keyword>
<dbReference type="Pfam" id="PF00400">
    <property type="entry name" value="WD40"/>
    <property type="match status" value="1"/>
</dbReference>